<comment type="cofactor">
    <cofactor evidence="1">
        <name>Mg(2+)</name>
        <dbReference type="ChEBI" id="CHEBI:18420"/>
    </cofactor>
</comment>
<dbReference type="PROSITE" id="PS00893">
    <property type="entry name" value="NUDIX_BOX"/>
    <property type="match status" value="1"/>
</dbReference>
<evidence type="ECO:0000256" key="4">
    <source>
        <dbReference type="RuleBase" id="RU003476"/>
    </source>
</evidence>
<evidence type="ECO:0000259" key="5">
    <source>
        <dbReference type="PROSITE" id="PS51462"/>
    </source>
</evidence>
<dbReference type="RefSeq" id="WP_136988722.1">
    <property type="nucleotide sequence ID" value="NZ_SZPQ01000003.1"/>
</dbReference>
<sequence length="150" mass="17277">MFKPHVTVANVVQAENHFLIVEETIHGNPRWNQPAGHLEADETVVQAARRELWEEAGIDAEPQHLLRIHQWLAPDKTPFMRFLFAIDLPQRITAIPQDDDIDRCLWLKADEILSSRQLRSPLVAESILAYRAGVHYPLDIVSAFQWPFPL</sequence>
<dbReference type="Pfam" id="PF00293">
    <property type="entry name" value="NUDIX"/>
    <property type="match status" value="1"/>
</dbReference>
<organism evidence="6 7">
    <name type="scientific">Martelella alba</name>
    <dbReference type="NCBI Taxonomy" id="2590451"/>
    <lineage>
        <taxon>Bacteria</taxon>
        <taxon>Pseudomonadati</taxon>
        <taxon>Pseudomonadota</taxon>
        <taxon>Alphaproteobacteria</taxon>
        <taxon>Hyphomicrobiales</taxon>
        <taxon>Aurantimonadaceae</taxon>
        <taxon>Martelella</taxon>
    </lineage>
</organism>
<dbReference type="PANTHER" id="PTHR43222">
    <property type="entry name" value="NUDIX HYDROLASE 23"/>
    <property type="match status" value="1"/>
</dbReference>
<keyword evidence="7" id="KW-1185">Reference proteome</keyword>
<dbReference type="PRINTS" id="PR00502">
    <property type="entry name" value="NUDIXFAMILY"/>
</dbReference>
<evidence type="ECO:0000256" key="1">
    <source>
        <dbReference type="ARBA" id="ARBA00001946"/>
    </source>
</evidence>
<proteinExistence type="inferred from homology"/>
<evidence type="ECO:0000256" key="3">
    <source>
        <dbReference type="ARBA" id="ARBA00022842"/>
    </source>
</evidence>
<keyword evidence="2 4" id="KW-0378">Hydrolase</keyword>
<evidence type="ECO:0000313" key="6">
    <source>
        <dbReference type="EMBL" id="TKI07727.1"/>
    </source>
</evidence>
<dbReference type="InterPro" id="IPR000086">
    <property type="entry name" value="NUDIX_hydrolase_dom"/>
</dbReference>
<dbReference type="InterPro" id="IPR020476">
    <property type="entry name" value="Nudix_hydrolase"/>
</dbReference>
<dbReference type="EMBL" id="SZPQ01000003">
    <property type="protein sequence ID" value="TKI07727.1"/>
    <property type="molecule type" value="Genomic_DNA"/>
</dbReference>
<dbReference type="GO" id="GO:0016787">
    <property type="term" value="F:hydrolase activity"/>
    <property type="evidence" value="ECO:0007669"/>
    <property type="project" value="UniProtKB-KW"/>
</dbReference>
<dbReference type="InterPro" id="IPR015797">
    <property type="entry name" value="NUDIX_hydrolase-like_dom_sf"/>
</dbReference>
<evidence type="ECO:0000256" key="2">
    <source>
        <dbReference type="ARBA" id="ARBA00022801"/>
    </source>
</evidence>
<dbReference type="InterPro" id="IPR020084">
    <property type="entry name" value="NUDIX_hydrolase_CS"/>
</dbReference>
<name>A0ABY2SPX2_9HYPH</name>
<gene>
    <name evidence="6" type="ORF">FCN80_04580</name>
</gene>
<comment type="similarity">
    <text evidence="4">Belongs to the Nudix hydrolase family.</text>
</comment>
<keyword evidence="3" id="KW-0460">Magnesium</keyword>
<evidence type="ECO:0000313" key="7">
    <source>
        <dbReference type="Proteomes" id="UP000305202"/>
    </source>
</evidence>
<comment type="caution">
    <text evidence="6">The sequence shown here is derived from an EMBL/GenBank/DDBJ whole genome shotgun (WGS) entry which is preliminary data.</text>
</comment>
<protein>
    <submittedName>
        <fullName evidence="6">NUDIX hydrolase</fullName>
    </submittedName>
</protein>
<feature type="domain" description="Nudix hydrolase" evidence="5">
    <location>
        <begin position="3"/>
        <end position="131"/>
    </location>
</feature>
<accession>A0ABY2SPX2</accession>
<reference evidence="6 7" key="1">
    <citation type="submission" date="2019-04" db="EMBL/GenBank/DDBJ databases">
        <authorList>
            <person name="Li M."/>
            <person name="Gao C."/>
        </authorList>
    </citation>
    <scope>NUCLEOTIDE SEQUENCE [LARGE SCALE GENOMIC DNA]</scope>
    <source>
        <strain evidence="6 7">BGMRC 2031</strain>
    </source>
</reference>
<dbReference type="Proteomes" id="UP000305202">
    <property type="component" value="Unassembled WGS sequence"/>
</dbReference>
<dbReference type="Gene3D" id="3.90.79.10">
    <property type="entry name" value="Nucleoside Triphosphate Pyrophosphohydrolase"/>
    <property type="match status" value="1"/>
</dbReference>
<dbReference type="PROSITE" id="PS51462">
    <property type="entry name" value="NUDIX"/>
    <property type="match status" value="1"/>
</dbReference>
<dbReference type="SUPFAM" id="SSF55811">
    <property type="entry name" value="Nudix"/>
    <property type="match status" value="1"/>
</dbReference>
<dbReference type="PANTHER" id="PTHR43222:SF11">
    <property type="entry name" value="PHOSPHATASE NUDJ"/>
    <property type="match status" value="1"/>
</dbReference>